<keyword evidence="1" id="KW-0175">Coiled coil</keyword>
<dbReference type="EMBL" id="JXIQ01000171">
    <property type="protein sequence ID" value="KIY20851.1"/>
    <property type="molecule type" value="Genomic_DNA"/>
</dbReference>
<sequence length="111" mass="13051">MQTSFYRDFYQKSLVPAELSDQESFLGIQPDLFTTHLMIGLQGHQEEGKNFYQWNVIIYQSDSSGIYDARKPVYVSEKLDRFDDALDEARKLEKEIRNEELHSMSHQEKIG</sequence>
<proteinExistence type="predicted"/>
<evidence type="ECO:0000313" key="2">
    <source>
        <dbReference type="EMBL" id="KIY20851.1"/>
    </source>
</evidence>
<dbReference type="OrthoDB" id="2988425at2"/>
<dbReference type="AlphaFoldDB" id="A0A0D6Z754"/>
<name>A0A0D6Z754_9BACI</name>
<dbReference type="PATRIC" id="fig|285983.3.peg.2802"/>
<feature type="coiled-coil region" evidence="1">
    <location>
        <begin position="75"/>
        <end position="109"/>
    </location>
</feature>
<dbReference type="RefSeq" id="WP_044395952.1">
    <property type="nucleotide sequence ID" value="NZ_JXIQ01000171.1"/>
</dbReference>
<organism evidence="2 3">
    <name type="scientific">Mesobacillus subterraneus</name>
    <dbReference type="NCBI Taxonomy" id="285983"/>
    <lineage>
        <taxon>Bacteria</taxon>
        <taxon>Bacillati</taxon>
        <taxon>Bacillota</taxon>
        <taxon>Bacilli</taxon>
        <taxon>Bacillales</taxon>
        <taxon>Bacillaceae</taxon>
        <taxon>Mesobacillus</taxon>
    </lineage>
</organism>
<dbReference type="Proteomes" id="UP000032512">
    <property type="component" value="Unassembled WGS sequence"/>
</dbReference>
<reference evidence="2 3" key="1">
    <citation type="submission" date="2015-01" db="EMBL/GenBank/DDBJ databases">
        <title>Draft genome sequences of the supercritical CO2 tolerant bacteria Bacillus subterraneus MITOT1 and Bacillus cereus MIT0214.</title>
        <authorList>
            <person name="Peet K.C."/>
            <person name="Thompson J.R."/>
        </authorList>
    </citation>
    <scope>NUCLEOTIDE SEQUENCE [LARGE SCALE GENOMIC DNA]</scope>
    <source>
        <strain evidence="2 3">MITOT1</strain>
    </source>
</reference>
<keyword evidence="3" id="KW-1185">Reference proteome</keyword>
<accession>A0A0D6Z754</accession>
<comment type="caution">
    <text evidence="2">The sequence shown here is derived from an EMBL/GenBank/DDBJ whole genome shotgun (WGS) entry which is preliminary data.</text>
</comment>
<protein>
    <submittedName>
        <fullName evidence="2">Uncharacterized protein</fullName>
    </submittedName>
</protein>
<evidence type="ECO:0000256" key="1">
    <source>
        <dbReference type="SAM" id="Coils"/>
    </source>
</evidence>
<evidence type="ECO:0000313" key="3">
    <source>
        <dbReference type="Proteomes" id="UP000032512"/>
    </source>
</evidence>
<gene>
    <name evidence="2" type="ORF">UB32_16955</name>
</gene>